<reference evidence="2 3" key="1">
    <citation type="journal article" date="2023" name="IMA Fungus">
        <title>Comparative genomic study of the Penicillium genus elucidates a diverse pangenome and 15 lateral gene transfer events.</title>
        <authorList>
            <person name="Petersen C."/>
            <person name="Sorensen T."/>
            <person name="Nielsen M.R."/>
            <person name="Sondergaard T.E."/>
            <person name="Sorensen J.L."/>
            <person name="Fitzpatrick D.A."/>
            <person name="Frisvad J.C."/>
            <person name="Nielsen K.L."/>
        </authorList>
    </citation>
    <scope>NUCLEOTIDE SEQUENCE [LARGE SCALE GENOMIC DNA]</scope>
    <source>
        <strain evidence="2 3">IBT 29057</strain>
    </source>
</reference>
<sequence length="549" mass="62050">MLAEISWYPTTPPTTHIPPFAKPLAPYIKPRQEALRIRQALTSYLRSYIIFPDDADPNVAQSHLALSAPTEGVADVKRIPADLPGLRKEYLKALQANVAARKGLQTVSEDVASLRRQRASRHRPADPVDPQEPGAELRDYLLLLRDRRRHSKLKVFEHYLVELQARESANQPKEDDAREHHHTELLLSEDLETDETGRTNSNTDLDDLVYNLERAVVRARMQLDRERQLFERVRSRHDSGDGVSPREPTPAVKLQALRRTRDELVQWVEERLVSEGDPDESMVQEMPPEEIEEAQYLMEQQRAKISEQYAAYLTARRELLDVASKACQPVTVTSKPAPRPNYRTEILTEEIPPPDPLNVLAFTTENLIPLSKSQKSMALQKTYLSALLAKEKSTTLRALHRLRDESHLLPEYPILAQQPRFKHAVAALNSRSQTQSTDKAPPDELINLAEAWSFASNAAASNERDFAQQKIVLGTEVTQDAQKILGEVYDILNQDLNEVMQAGVEPDSEASDIWTFEARARRGVGGSSLRQEKGPKGPWARLNGRIGVD</sequence>
<comment type="caution">
    <text evidence="2">The sequence shown here is derived from an EMBL/GenBank/DDBJ whole genome shotgun (WGS) entry which is preliminary data.</text>
</comment>
<evidence type="ECO:0000313" key="2">
    <source>
        <dbReference type="EMBL" id="KAJ5599575.1"/>
    </source>
</evidence>
<name>A0AAD6E3T7_9EURO</name>
<evidence type="ECO:0000256" key="1">
    <source>
        <dbReference type="SAM" id="MobiDB-lite"/>
    </source>
</evidence>
<evidence type="ECO:0000313" key="3">
    <source>
        <dbReference type="Proteomes" id="UP001216150"/>
    </source>
</evidence>
<protein>
    <submittedName>
        <fullName evidence="2">Uncharacterized protein</fullName>
    </submittedName>
</protein>
<accession>A0AAD6E3T7</accession>
<dbReference type="Proteomes" id="UP001216150">
    <property type="component" value="Unassembled WGS sequence"/>
</dbReference>
<keyword evidence="3" id="KW-1185">Reference proteome</keyword>
<feature type="region of interest" description="Disordered" evidence="1">
    <location>
        <begin position="113"/>
        <end position="133"/>
    </location>
</feature>
<gene>
    <name evidence="2" type="ORF">N7450_000642</name>
</gene>
<proteinExistence type="predicted"/>
<dbReference type="EMBL" id="JAQJAC010000001">
    <property type="protein sequence ID" value="KAJ5599575.1"/>
    <property type="molecule type" value="Genomic_DNA"/>
</dbReference>
<dbReference type="AlphaFoldDB" id="A0AAD6E3T7"/>
<organism evidence="2 3">
    <name type="scientific">Penicillium hetheringtonii</name>
    <dbReference type="NCBI Taxonomy" id="911720"/>
    <lineage>
        <taxon>Eukaryota</taxon>
        <taxon>Fungi</taxon>
        <taxon>Dikarya</taxon>
        <taxon>Ascomycota</taxon>
        <taxon>Pezizomycotina</taxon>
        <taxon>Eurotiomycetes</taxon>
        <taxon>Eurotiomycetidae</taxon>
        <taxon>Eurotiales</taxon>
        <taxon>Aspergillaceae</taxon>
        <taxon>Penicillium</taxon>
    </lineage>
</organism>